<dbReference type="Proteomes" id="UP000229054">
    <property type="component" value="Unassembled WGS sequence"/>
</dbReference>
<evidence type="ECO:0000256" key="1">
    <source>
        <dbReference type="ARBA" id="ARBA00004651"/>
    </source>
</evidence>
<dbReference type="GO" id="GO:0015648">
    <property type="term" value="F:lipid-linked peptidoglycan transporter activity"/>
    <property type="evidence" value="ECO:0007669"/>
    <property type="project" value="UniProtKB-UniRule"/>
</dbReference>
<evidence type="ECO:0000313" key="10">
    <source>
        <dbReference type="EMBL" id="PIP22325.1"/>
    </source>
</evidence>
<feature type="transmembrane region" description="Helical" evidence="8">
    <location>
        <begin position="235"/>
        <end position="260"/>
    </location>
</feature>
<feature type="transmembrane region" description="Helical" evidence="8">
    <location>
        <begin position="354"/>
        <end position="376"/>
    </location>
</feature>
<gene>
    <name evidence="10" type="primary">mviN</name>
    <name evidence="8" type="synonym">murJ</name>
    <name evidence="10" type="ORF">COX38_01220</name>
</gene>
<evidence type="ECO:0000256" key="4">
    <source>
        <dbReference type="ARBA" id="ARBA00022960"/>
    </source>
</evidence>
<feature type="transmembrane region" description="Helical" evidence="8">
    <location>
        <begin position="95"/>
        <end position="116"/>
    </location>
</feature>
<keyword evidence="5 8" id="KW-0573">Peptidoglycan synthesis</keyword>
<comment type="pathway">
    <text evidence="8">Cell wall biogenesis; peptidoglycan biosynthesis.</text>
</comment>
<dbReference type="PIRSF" id="PIRSF002869">
    <property type="entry name" value="MviN"/>
    <property type="match status" value="1"/>
</dbReference>
<keyword evidence="8 9" id="KW-0813">Transport</keyword>
<dbReference type="GO" id="GO:0034204">
    <property type="term" value="P:lipid translocation"/>
    <property type="evidence" value="ECO:0007669"/>
    <property type="project" value="TreeGrafter"/>
</dbReference>
<organism evidence="10 11">
    <name type="scientific">Candidatus Nealsonbacteria bacterium CG23_combo_of_CG06-09_8_20_14_all_39_25</name>
    <dbReference type="NCBI Taxonomy" id="1974723"/>
    <lineage>
        <taxon>Bacteria</taxon>
        <taxon>Candidatus Nealsoniibacteriota</taxon>
    </lineage>
</organism>
<evidence type="ECO:0000256" key="5">
    <source>
        <dbReference type="ARBA" id="ARBA00022984"/>
    </source>
</evidence>
<feature type="transmembrane region" description="Helical" evidence="8">
    <location>
        <begin position="280"/>
        <end position="301"/>
    </location>
</feature>
<evidence type="ECO:0000256" key="2">
    <source>
        <dbReference type="ARBA" id="ARBA00022475"/>
    </source>
</evidence>
<keyword evidence="8 9" id="KW-0961">Cell wall biogenesis/degradation</keyword>
<keyword evidence="4 8" id="KW-0133">Cell shape</keyword>
<evidence type="ECO:0000256" key="3">
    <source>
        <dbReference type="ARBA" id="ARBA00022692"/>
    </source>
</evidence>
<comment type="function">
    <text evidence="8 9">Involved in peptidoglycan biosynthesis. Transports lipid-linked peptidoglycan precursors from the inner to the outer leaflet of the cytoplasmic membrane.</text>
</comment>
<dbReference type="CDD" id="cd13123">
    <property type="entry name" value="MATE_MurJ_like"/>
    <property type="match status" value="1"/>
</dbReference>
<dbReference type="HAMAP" id="MF_02078">
    <property type="entry name" value="MurJ_MviN"/>
    <property type="match status" value="1"/>
</dbReference>
<dbReference type="GO" id="GO:0009252">
    <property type="term" value="P:peptidoglycan biosynthetic process"/>
    <property type="evidence" value="ECO:0007669"/>
    <property type="project" value="UniProtKB-UniRule"/>
</dbReference>
<feature type="transmembrane region" description="Helical" evidence="8">
    <location>
        <begin position="433"/>
        <end position="456"/>
    </location>
</feature>
<dbReference type="EMBL" id="PCRN01000049">
    <property type="protein sequence ID" value="PIP22325.1"/>
    <property type="molecule type" value="Genomic_DNA"/>
</dbReference>
<dbReference type="PRINTS" id="PR01806">
    <property type="entry name" value="VIRFACTRMVIN"/>
</dbReference>
<dbReference type="InterPro" id="IPR004268">
    <property type="entry name" value="MurJ"/>
</dbReference>
<feature type="transmembrane region" description="Helical" evidence="8">
    <location>
        <begin position="388"/>
        <end position="411"/>
    </location>
</feature>
<feature type="transmembrane region" description="Helical" evidence="8">
    <location>
        <begin position="164"/>
        <end position="186"/>
    </location>
</feature>
<evidence type="ECO:0000313" key="11">
    <source>
        <dbReference type="Proteomes" id="UP000229054"/>
    </source>
</evidence>
<feature type="transmembrane region" description="Helical" evidence="8">
    <location>
        <begin position="192"/>
        <end position="214"/>
    </location>
</feature>
<keyword evidence="6 8" id="KW-1133">Transmembrane helix</keyword>
<comment type="similarity">
    <text evidence="8 9">Belongs to the MurJ/MviN family.</text>
</comment>
<dbReference type="PANTHER" id="PTHR47019:SF1">
    <property type="entry name" value="LIPID II FLIPPASE MURJ"/>
    <property type="match status" value="1"/>
</dbReference>
<accession>A0A2G9YSV1</accession>
<feature type="transmembrane region" description="Helical" evidence="8">
    <location>
        <begin position="12"/>
        <end position="33"/>
    </location>
</feature>
<keyword evidence="7 8" id="KW-0472">Membrane</keyword>
<protein>
    <recommendedName>
        <fullName evidence="8">Probable lipid II flippase MurJ</fullName>
    </recommendedName>
</protein>
<feature type="transmembrane region" description="Helical" evidence="8">
    <location>
        <begin position="313"/>
        <end position="334"/>
    </location>
</feature>
<evidence type="ECO:0000256" key="8">
    <source>
        <dbReference type="HAMAP-Rule" id="MF_02078"/>
    </source>
</evidence>
<proteinExistence type="inferred from homology"/>
<dbReference type="AlphaFoldDB" id="A0A2G9YSV1"/>
<dbReference type="GO" id="GO:0008360">
    <property type="term" value="P:regulation of cell shape"/>
    <property type="evidence" value="ECO:0007669"/>
    <property type="project" value="UniProtKB-UniRule"/>
</dbReference>
<dbReference type="GO" id="GO:0071555">
    <property type="term" value="P:cell wall organization"/>
    <property type="evidence" value="ECO:0007669"/>
    <property type="project" value="UniProtKB-UniRule"/>
</dbReference>
<feature type="transmembrane region" description="Helical" evidence="8">
    <location>
        <begin position="60"/>
        <end position="83"/>
    </location>
</feature>
<dbReference type="InterPro" id="IPR051050">
    <property type="entry name" value="Lipid_II_flippase_MurJ/MviN"/>
</dbReference>
<dbReference type="GO" id="GO:0005886">
    <property type="term" value="C:plasma membrane"/>
    <property type="evidence" value="ECO:0007669"/>
    <property type="project" value="UniProtKB-SubCell"/>
</dbReference>
<dbReference type="Pfam" id="PF03023">
    <property type="entry name" value="MurJ"/>
    <property type="match status" value="1"/>
</dbReference>
<feature type="transmembrane region" description="Helical" evidence="8">
    <location>
        <begin position="136"/>
        <end position="157"/>
    </location>
</feature>
<evidence type="ECO:0000256" key="9">
    <source>
        <dbReference type="PIRNR" id="PIRNR002869"/>
    </source>
</evidence>
<evidence type="ECO:0000256" key="7">
    <source>
        <dbReference type="ARBA" id="ARBA00023136"/>
    </source>
</evidence>
<reference evidence="10 11" key="1">
    <citation type="submission" date="2017-09" db="EMBL/GenBank/DDBJ databases">
        <title>Depth-based differentiation of microbial function through sediment-hosted aquifers and enrichment of novel symbionts in the deep terrestrial subsurface.</title>
        <authorList>
            <person name="Probst A.J."/>
            <person name="Ladd B."/>
            <person name="Jarett J.K."/>
            <person name="Geller-Mcgrath D.E."/>
            <person name="Sieber C.M."/>
            <person name="Emerson J.B."/>
            <person name="Anantharaman K."/>
            <person name="Thomas B.C."/>
            <person name="Malmstrom R."/>
            <person name="Stieglmeier M."/>
            <person name="Klingl A."/>
            <person name="Woyke T."/>
            <person name="Ryan C.M."/>
            <person name="Banfield J.F."/>
        </authorList>
    </citation>
    <scope>NUCLEOTIDE SEQUENCE [LARGE SCALE GENOMIC DNA]</scope>
    <source>
        <strain evidence="10">CG23_combo_of_CG06-09_8_20_14_all_39_25</strain>
    </source>
</reference>
<name>A0A2G9YSV1_9BACT</name>
<dbReference type="NCBIfam" id="TIGR01695">
    <property type="entry name" value="murJ_mviN"/>
    <property type="match status" value="1"/>
</dbReference>
<comment type="caution">
    <text evidence="10">The sequence shown here is derived from an EMBL/GenBank/DDBJ whole genome shotgun (WGS) entry which is preliminary data.</text>
</comment>
<keyword evidence="2 8" id="KW-1003">Cell membrane</keyword>
<comment type="subcellular location">
    <subcellularLocation>
        <location evidence="1 8">Cell membrane</location>
        <topology evidence="1 8">Multi-pass membrane protein</topology>
    </subcellularLocation>
</comment>
<dbReference type="PANTHER" id="PTHR47019">
    <property type="entry name" value="LIPID II FLIPPASE MURJ"/>
    <property type="match status" value="1"/>
</dbReference>
<feature type="transmembrane region" description="Helical" evidence="8">
    <location>
        <begin position="476"/>
        <end position="495"/>
    </location>
</feature>
<dbReference type="UniPathway" id="UPA00219"/>
<feature type="transmembrane region" description="Helical" evidence="8">
    <location>
        <begin position="507"/>
        <end position="530"/>
    </location>
</feature>
<sequence length="547" mass="59870">MFNRVFNSQAKTIGAAAGILAISAFISRILGLIREGLLASAFGAGPELDSYFAAFRIPDLVYNILIAGGIVVAFLPLFSEYFAKDEKEAWRFTNNALNVFLSLLILLCLALFAFTTPLVKLITPGFNPQQIDLTVLLTRLMFLSPILFGLSSIFSGVLQYFNRFLVYSFCPILYNLGIIFGIIFFVPQFGVLGVALGVILGAVLYLLIQILPAINCGFKYSPFQLSFKDPGIKRVFILMLPRIFAITGLQINLIVITAIASTLAVGSVAIFNFANNLQNFPVGIIGVSFAVAAFPVLARAWAGAQKAEFLKSFSLIFCRIIYFIIPVSVLIFILKNQIVGIILRHGQFAPADAQLTAASLGLFSFGILALSLVPLLSRAFFAFQDTKTPTMVTLVAMVSNIALSFYFVWLLKTSHYFNNFLIKIFSLSYNQEIAVLGLPLAFSVGATLHCILLMIYLYRRIGNYNLKEIGSSASKIILASFLMALGTYLTLYFISPILDGSQAFSGFFGQAVVAGIAAVLIYIAATFLLGSPETKFIKSKWKTLVTL</sequence>
<evidence type="ECO:0000256" key="6">
    <source>
        <dbReference type="ARBA" id="ARBA00022989"/>
    </source>
</evidence>
<keyword evidence="3 8" id="KW-0812">Transmembrane</keyword>